<name>A0A430FUR9_9BIFI</name>
<comment type="caution">
    <text evidence="5">The sequence shown here is derived from an EMBL/GenBank/DDBJ whole genome shotgun (WGS) entry which is preliminary data.</text>
</comment>
<evidence type="ECO:0000256" key="1">
    <source>
        <dbReference type="ARBA" id="ARBA00006068"/>
    </source>
</evidence>
<feature type="compositionally biased region" description="Low complexity" evidence="2">
    <location>
        <begin position="49"/>
        <end position="65"/>
    </location>
</feature>
<sequence>MHMADGSDGSMQAAPPSFVPSAGRRRAASPAAPGVTAAAGSGGVQEAQPPSIAPRRPARPAASSTDSRHDGGAVSRAGAAAPPSFSPVSSSSAASAAPVASSADARQARTTASAVRRGTSDAAPASYAPAAASGRSGRPTPPSYAPSPRSARTTSGGRDGRAAASPATRRPAPSPRGSTPAAAAPVGRDGYVSPRGNARMAAMRRRRVRPMRVVAAVLLTLALVIAFSAFGAWNWVDGHLERSPWLTDAAGTPGTSWLLVGSDKRDGTEGANGADDDTITGFRTDTLLVLTKPRSGPSSLISIPRDTLTEIDGQYMKINGVAQFYGQQALVGEVEQISGLKIDHVAEIQFNGLVSVVDALGGIELCYDQDISDPYSGLEWASGCHEADGTTALAFSRMRYADAQGDFGRAARQRQVISAVMRKALSAKTLTDFTTVRKLAEASLAAITVDEDASPMSLASMALAFRDATGDGGVSGSVYWSDPDYYVDGVGSSVLLDDAKNAELFSQLAKGTHAAGEVGTLAEG</sequence>
<dbReference type="InterPro" id="IPR050922">
    <property type="entry name" value="LytR/CpsA/Psr_CW_biosynth"/>
</dbReference>
<keyword evidence="3" id="KW-0812">Transmembrane</keyword>
<dbReference type="NCBIfam" id="TIGR00350">
    <property type="entry name" value="lytR_cpsA_psr"/>
    <property type="match status" value="1"/>
</dbReference>
<dbReference type="EMBL" id="QXGK01000007">
    <property type="protein sequence ID" value="RSX56975.1"/>
    <property type="molecule type" value="Genomic_DNA"/>
</dbReference>
<dbReference type="Pfam" id="PF03816">
    <property type="entry name" value="LytR_cpsA_psr"/>
    <property type="match status" value="1"/>
</dbReference>
<dbReference type="PANTHER" id="PTHR33392">
    <property type="entry name" value="POLYISOPRENYL-TEICHOIC ACID--PEPTIDOGLYCAN TEICHOIC ACID TRANSFERASE TAGU"/>
    <property type="match status" value="1"/>
</dbReference>
<feature type="compositionally biased region" description="Low complexity" evidence="2">
    <location>
        <begin position="122"/>
        <end position="138"/>
    </location>
</feature>
<gene>
    <name evidence="5" type="ORF">D2E24_0920</name>
</gene>
<evidence type="ECO:0000313" key="5">
    <source>
        <dbReference type="EMBL" id="RSX56975.1"/>
    </source>
</evidence>
<reference evidence="5 6" key="1">
    <citation type="submission" date="2018-09" db="EMBL/GenBank/DDBJ databases">
        <title>Characterization of the phylogenetic diversity of five novel species belonging to the genus Bifidobacterium.</title>
        <authorList>
            <person name="Lugli G.A."/>
            <person name="Duranti S."/>
            <person name="Milani C."/>
        </authorList>
    </citation>
    <scope>NUCLEOTIDE SEQUENCE [LARGE SCALE GENOMIC DNA]</scope>
    <source>
        <strain evidence="5 6">2033B</strain>
    </source>
</reference>
<feature type="transmembrane region" description="Helical" evidence="3">
    <location>
        <begin position="213"/>
        <end position="236"/>
    </location>
</feature>
<keyword evidence="6" id="KW-1185">Reference proteome</keyword>
<accession>A0A430FUR9</accession>
<dbReference type="Gene3D" id="3.40.630.190">
    <property type="entry name" value="LCP protein"/>
    <property type="match status" value="1"/>
</dbReference>
<dbReference type="Proteomes" id="UP000287470">
    <property type="component" value="Unassembled WGS sequence"/>
</dbReference>
<protein>
    <submittedName>
        <fullName evidence="5">Transcriptional regulator</fullName>
    </submittedName>
</protein>
<dbReference type="AlphaFoldDB" id="A0A430FUR9"/>
<feature type="compositionally biased region" description="Low complexity" evidence="2">
    <location>
        <begin position="28"/>
        <end position="39"/>
    </location>
</feature>
<feature type="compositionally biased region" description="Low complexity" evidence="2">
    <location>
        <begin position="162"/>
        <end position="185"/>
    </location>
</feature>
<keyword evidence="3" id="KW-0472">Membrane</keyword>
<organism evidence="5 6">
    <name type="scientific">Bifidobacterium samirii</name>
    <dbReference type="NCBI Taxonomy" id="2306974"/>
    <lineage>
        <taxon>Bacteria</taxon>
        <taxon>Bacillati</taxon>
        <taxon>Actinomycetota</taxon>
        <taxon>Actinomycetes</taxon>
        <taxon>Bifidobacteriales</taxon>
        <taxon>Bifidobacteriaceae</taxon>
        <taxon>Bifidobacterium</taxon>
    </lineage>
</organism>
<feature type="domain" description="Cell envelope-related transcriptional attenuator" evidence="4">
    <location>
        <begin position="283"/>
        <end position="425"/>
    </location>
</feature>
<evidence type="ECO:0000259" key="4">
    <source>
        <dbReference type="Pfam" id="PF03816"/>
    </source>
</evidence>
<feature type="compositionally biased region" description="Low complexity" evidence="2">
    <location>
        <begin position="79"/>
        <end position="103"/>
    </location>
</feature>
<evidence type="ECO:0000256" key="3">
    <source>
        <dbReference type="SAM" id="Phobius"/>
    </source>
</evidence>
<dbReference type="PANTHER" id="PTHR33392:SF6">
    <property type="entry name" value="POLYISOPRENYL-TEICHOIC ACID--PEPTIDOGLYCAN TEICHOIC ACID TRANSFERASE TAGU"/>
    <property type="match status" value="1"/>
</dbReference>
<proteinExistence type="inferred from homology"/>
<comment type="similarity">
    <text evidence="1">Belongs to the LytR/CpsA/Psr (LCP) family.</text>
</comment>
<keyword evidence="3" id="KW-1133">Transmembrane helix</keyword>
<evidence type="ECO:0000256" key="2">
    <source>
        <dbReference type="SAM" id="MobiDB-lite"/>
    </source>
</evidence>
<dbReference type="InterPro" id="IPR004474">
    <property type="entry name" value="LytR_CpsA_psr"/>
</dbReference>
<feature type="region of interest" description="Disordered" evidence="2">
    <location>
        <begin position="1"/>
        <end position="204"/>
    </location>
</feature>
<evidence type="ECO:0000313" key="6">
    <source>
        <dbReference type="Proteomes" id="UP000287470"/>
    </source>
</evidence>